<accession>A0AB37YVC4</accession>
<gene>
    <name evidence="1" type="ORF">BC10311_04005</name>
</gene>
<comment type="caution">
    <text evidence="1">The sequence shown here is derived from an EMBL/GenBank/DDBJ whole genome shotgun (WGS) entry which is preliminary data.</text>
</comment>
<evidence type="ECO:0008006" key="3">
    <source>
        <dbReference type="Google" id="ProtNLM"/>
    </source>
</evidence>
<dbReference type="InterPro" id="IPR029058">
    <property type="entry name" value="AB_hydrolase_fold"/>
</dbReference>
<proteinExistence type="predicted"/>
<dbReference type="EMBL" id="FMBG01000017">
    <property type="protein sequence ID" value="SCC51477.1"/>
    <property type="molecule type" value="Genomic_DNA"/>
</dbReference>
<organism evidence="1 2">
    <name type="scientific">Bacillus wiedmannii</name>
    <dbReference type="NCBI Taxonomy" id="1890302"/>
    <lineage>
        <taxon>Bacteria</taxon>
        <taxon>Bacillati</taxon>
        <taxon>Bacillota</taxon>
        <taxon>Bacilli</taxon>
        <taxon>Bacillales</taxon>
        <taxon>Bacillaceae</taxon>
        <taxon>Bacillus</taxon>
        <taxon>Bacillus cereus group</taxon>
    </lineage>
</organism>
<protein>
    <recommendedName>
        <fullName evidence="3">Alpha/beta hydrolase</fullName>
    </recommendedName>
</protein>
<evidence type="ECO:0000313" key="2">
    <source>
        <dbReference type="Proteomes" id="UP000195728"/>
    </source>
</evidence>
<dbReference type="Gene3D" id="3.40.50.1820">
    <property type="entry name" value="alpha/beta hydrolase"/>
    <property type="match status" value="1"/>
</dbReference>
<name>A0AB37YVC4_9BACI</name>
<dbReference type="SUPFAM" id="SSF53474">
    <property type="entry name" value="alpha/beta-Hydrolases"/>
    <property type="match status" value="1"/>
</dbReference>
<sequence length="56" mass="6881">MVYCDLPDNYLKIRELQITEFRKHIDITTKLYTDTGHLMHWDRPEEIAEDVLNWFI</sequence>
<reference evidence="1 2" key="1">
    <citation type="submission" date="2016-08" db="EMBL/GenBank/DDBJ databases">
        <authorList>
            <person name="Loux V."/>
            <person name="Rue O."/>
        </authorList>
    </citation>
    <scope>NUCLEOTIDE SEQUENCE [LARGE SCALE GENOMIC DNA]</scope>
    <source>
        <strain evidence="1 2">WSBC_10311</strain>
    </source>
</reference>
<dbReference type="Proteomes" id="UP000195728">
    <property type="component" value="Unassembled WGS sequence"/>
</dbReference>
<dbReference type="AlphaFoldDB" id="A0AB37YVC4"/>
<evidence type="ECO:0000313" key="1">
    <source>
        <dbReference type="EMBL" id="SCC51477.1"/>
    </source>
</evidence>